<dbReference type="Proteomes" id="UP001139700">
    <property type="component" value="Unassembled WGS sequence"/>
</dbReference>
<dbReference type="InterPro" id="IPR011041">
    <property type="entry name" value="Quinoprot_gluc/sorb_DH_b-prop"/>
</dbReference>
<dbReference type="PANTHER" id="PTHR19328">
    <property type="entry name" value="HEDGEHOG-INTERACTING PROTEIN"/>
    <property type="match status" value="1"/>
</dbReference>
<dbReference type="SUPFAM" id="SSF50952">
    <property type="entry name" value="Soluble quinoprotein glucose dehydrogenase"/>
    <property type="match status" value="1"/>
</dbReference>
<dbReference type="Gene3D" id="2.120.10.30">
    <property type="entry name" value="TolB, C-terminal domain"/>
    <property type="match status" value="1"/>
</dbReference>
<dbReference type="AlphaFoldDB" id="A0A9X1P7Y5"/>
<accession>A0A9X1P7Y5</accession>
<sequence>MNYILSTCLAMLVFISCKQKSDNTPEPSVSTGPDTEQAADSSAVETNPPNATYSSSFNGQTRIKGVRTQTAYSARIITDQLDRPWGITGLPDGRMLITQKTGQMRIVSASGQIGALITGLPAVNASGQGGLLGLCLDRQFATNRIVFWVFSEPVAGGNVTAVGRGRLSADEIRMENATVIYRATPAYSGSNHYGGRILVDPTGHLLVSTGERADLVTRPQAQSMSSGLGKIIRITTDGQPAADNPFIGQATARPEIFSLGHRNPQGLALHPVTGDVWQSEHGPRGGDELNRVEAGKNYGWPTITYGLEYSGQRVGAGIQQQNGLEQPAYYWDPVISPSGMSFFAGNSVPEWENNLFIGSLSGMHIARLVTENNRIVGEERLLADQRQRFRDITQATDGALFAITDEGRLYRIGPN</sequence>
<evidence type="ECO:0000313" key="4">
    <source>
        <dbReference type="Proteomes" id="UP001139700"/>
    </source>
</evidence>
<evidence type="ECO:0000259" key="2">
    <source>
        <dbReference type="Pfam" id="PF07995"/>
    </source>
</evidence>
<comment type="caution">
    <text evidence="3">The sequence shown here is derived from an EMBL/GenBank/DDBJ whole genome shotgun (WGS) entry which is preliminary data.</text>
</comment>
<dbReference type="InterPro" id="IPR012938">
    <property type="entry name" value="Glc/Sorbosone_DH"/>
</dbReference>
<evidence type="ECO:0000256" key="1">
    <source>
        <dbReference type="SAM" id="MobiDB-lite"/>
    </source>
</evidence>
<proteinExistence type="predicted"/>
<dbReference type="InterPro" id="IPR011042">
    <property type="entry name" value="6-blade_b-propeller_TolB-like"/>
</dbReference>
<dbReference type="RefSeq" id="WP_234612140.1">
    <property type="nucleotide sequence ID" value="NZ_CP098806.1"/>
</dbReference>
<gene>
    <name evidence="3" type="ORF">LXM24_06345</name>
</gene>
<protein>
    <submittedName>
        <fullName evidence="3">PQQ-dependent sugar dehydrogenase</fullName>
    </submittedName>
</protein>
<reference evidence="3" key="1">
    <citation type="submission" date="2021-12" db="EMBL/GenBank/DDBJ databases">
        <title>Novel species in genus Dyadobacter.</title>
        <authorList>
            <person name="Ma C."/>
        </authorList>
    </citation>
    <scope>NUCLEOTIDE SEQUENCE</scope>
    <source>
        <strain evidence="3">CY399</strain>
    </source>
</reference>
<dbReference type="Pfam" id="PF07995">
    <property type="entry name" value="GSDH"/>
    <property type="match status" value="1"/>
</dbReference>
<keyword evidence="4" id="KW-1185">Reference proteome</keyword>
<feature type="compositionally biased region" description="Polar residues" evidence="1">
    <location>
        <begin position="22"/>
        <end position="59"/>
    </location>
</feature>
<feature type="domain" description="Glucose/Sorbosone dehydrogenase" evidence="2">
    <location>
        <begin position="81"/>
        <end position="411"/>
    </location>
</feature>
<name>A0A9X1P7Y5_9BACT</name>
<feature type="region of interest" description="Disordered" evidence="1">
    <location>
        <begin position="21"/>
        <end position="59"/>
    </location>
</feature>
<organism evidence="3 4">
    <name type="scientific">Dyadobacter fanqingshengii</name>
    <dbReference type="NCBI Taxonomy" id="2906443"/>
    <lineage>
        <taxon>Bacteria</taxon>
        <taxon>Pseudomonadati</taxon>
        <taxon>Bacteroidota</taxon>
        <taxon>Cytophagia</taxon>
        <taxon>Cytophagales</taxon>
        <taxon>Spirosomataceae</taxon>
        <taxon>Dyadobacter</taxon>
    </lineage>
</organism>
<dbReference type="EMBL" id="JAJTTA010000002">
    <property type="protein sequence ID" value="MCF0039700.1"/>
    <property type="molecule type" value="Genomic_DNA"/>
</dbReference>
<evidence type="ECO:0000313" key="3">
    <source>
        <dbReference type="EMBL" id="MCF0039700.1"/>
    </source>
</evidence>
<dbReference type="PANTHER" id="PTHR19328:SF75">
    <property type="entry name" value="ALDOSE SUGAR DEHYDROGENASE YLII"/>
    <property type="match status" value="1"/>
</dbReference>